<dbReference type="Gene3D" id="3.30.1360.40">
    <property type="match status" value="1"/>
</dbReference>
<organism evidence="5 6">
    <name type="scientific">Gordonia asplenii</name>
    <dbReference type="NCBI Taxonomy" id="2725283"/>
    <lineage>
        <taxon>Bacteria</taxon>
        <taxon>Bacillati</taxon>
        <taxon>Actinomycetota</taxon>
        <taxon>Actinomycetes</taxon>
        <taxon>Mycobacteriales</taxon>
        <taxon>Gordoniaceae</taxon>
        <taxon>Gordonia</taxon>
    </lineage>
</organism>
<evidence type="ECO:0000256" key="3">
    <source>
        <dbReference type="ARBA" id="ARBA00022840"/>
    </source>
</evidence>
<name>A0A848L4Z0_9ACTN</name>
<dbReference type="SMART" id="SM00796">
    <property type="entry name" value="AHS1"/>
    <property type="match status" value="1"/>
</dbReference>
<dbReference type="Proteomes" id="UP000550729">
    <property type="component" value="Unassembled WGS sequence"/>
</dbReference>
<proteinExistence type="predicted"/>
<dbReference type="GO" id="GO:0016787">
    <property type="term" value="F:hydrolase activity"/>
    <property type="evidence" value="ECO:0007669"/>
    <property type="project" value="UniProtKB-KW"/>
</dbReference>
<dbReference type="PANTHER" id="PTHR34698:SF2">
    <property type="entry name" value="5-OXOPROLINASE SUBUNIT B"/>
    <property type="match status" value="1"/>
</dbReference>
<protein>
    <submittedName>
        <fullName evidence="5">Carboxyltransferase domain-containing protein</fullName>
    </submittedName>
</protein>
<dbReference type="EMBL" id="JABBNB010000030">
    <property type="protein sequence ID" value="NMO04105.1"/>
    <property type="molecule type" value="Genomic_DNA"/>
</dbReference>
<dbReference type="Pfam" id="PF02682">
    <property type="entry name" value="CT_C_D"/>
    <property type="match status" value="1"/>
</dbReference>
<evidence type="ECO:0000313" key="5">
    <source>
        <dbReference type="EMBL" id="NMO04105.1"/>
    </source>
</evidence>
<dbReference type="GO" id="GO:0016740">
    <property type="term" value="F:transferase activity"/>
    <property type="evidence" value="ECO:0007669"/>
    <property type="project" value="UniProtKB-KW"/>
</dbReference>
<accession>A0A848L4Z0</accession>
<dbReference type="GO" id="GO:0005524">
    <property type="term" value="F:ATP binding"/>
    <property type="evidence" value="ECO:0007669"/>
    <property type="project" value="UniProtKB-KW"/>
</dbReference>
<evidence type="ECO:0000256" key="2">
    <source>
        <dbReference type="ARBA" id="ARBA00022801"/>
    </source>
</evidence>
<dbReference type="InterPro" id="IPR003833">
    <property type="entry name" value="CT_C_D"/>
</dbReference>
<dbReference type="Gene3D" id="2.40.100.10">
    <property type="entry name" value="Cyclophilin-like"/>
    <property type="match status" value="1"/>
</dbReference>
<dbReference type="SUPFAM" id="SSF50891">
    <property type="entry name" value="Cyclophilin-like"/>
    <property type="match status" value="1"/>
</dbReference>
<dbReference type="AlphaFoldDB" id="A0A848L4Z0"/>
<gene>
    <name evidence="5" type="ORF">HH308_23085</name>
</gene>
<sequence length="306" mass="33656">MSGQAAPQLAPAPLGEARYSWGADEHLVVQIAEAMSLAAFFRAGAISSQLAERNLDGILDICPANASLLIRFDPDVLAPSELEAVVRAIEADVAQTENPSISTRILEIPVWYDDPYTNEVGAKFRDRHQRPEGNDLEYAMAELGLDTVDEFVQRHSATPWMVSMVGFVAGLPFMFQMTDLQLQIELPKYLRPRTETPKLTVGHGGCFACIYSVKGAGGYQMFGLTPLPIFDPAQEHGVFAESMVLFRPGDIVKFRPVGEAEYRELAAAAERGDDVYRIAQVDFALDEFLADPDGYNTRLLGALDVR</sequence>
<feature type="domain" description="Carboxyltransferase" evidence="4">
    <location>
        <begin position="17"/>
        <end position="246"/>
    </location>
</feature>
<evidence type="ECO:0000313" key="6">
    <source>
        <dbReference type="Proteomes" id="UP000550729"/>
    </source>
</evidence>
<dbReference type="RefSeq" id="WP_170196605.1">
    <property type="nucleotide sequence ID" value="NZ_JABBNB010000030.1"/>
</dbReference>
<keyword evidence="5" id="KW-0808">Transferase</keyword>
<keyword evidence="6" id="KW-1185">Reference proteome</keyword>
<keyword evidence="1" id="KW-0547">Nucleotide-binding</keyword>
<comment type="caution">
    <text evidence="5">The sequence shown here is derived from an EMBL/GenBank/DDBJ whole genome shotgun (WGS) entry which is preliminary data.</text>
</comment>
<dbReference type="InterPro" id="IPR010016">
    <property type="entry name" value="PxpB"/>
</dbReference>
<keyword evidence="2" id="KW-0378">Hydrolase</keyword>
<dbReference type="SUPFAM" id="SSF160467">
    <property type="entry name" value="PH0987 N-terminal domain-like"/>
    <property type="match status" value="1"/>
</dbReference>
<reference evidence="5 6" key="1">
    <citation type="submission" date="2020-04" db="EMBL/GenBank/DDBJ databases">
        <title>Gordonia sp. nov. TBRC 11910.</title>
        <authorList>
            <person name="Suriyachadkun C."/>
        </authorList>
    </citation>
    <scope>NUCLEOTIDE SEQUENCE [LARGE SCALE GENOMIC DNA]</scope>
    <source>
        <strain evidence="5 6">TBRC 11910</strain>
    </source>
</reference>
<keyword evidence="3" id="KW-0067">ATP-binding</keyword>
<evidence type="ECO:0000256" key="1">
    <source>
        <dbReference type="ARBA" id="ARBA00022741"/>
    </source>
</evidence>
<dbReference type="PANTHER" id="PTHR34698">
    <property type="entry name" value="5-OXOPROLINASE SUBUNIT B"/>
    <property type="match status" value="1"/>
</dbReference>
<evidence type="ECO:0000259" key="4">
    <source>
        <dbReference type="SMART" id="SM00796"/>
    </source>
</evidence>
<dbReference type="InterPro" id="IPR029000">
    <property type="entry name" value="Cyclophilin-like_dom_sf"/>
</dbReference>